<dbReference type="HOGENOM" id="CLU_2146901_0_0_1"/>
<dbReference type="STRING" id="870435.A0A0C3K3A6"/>
<sequence>MTHRMFLLYPRTSKYDVEEGTWLRMDVHPVSADIAFDMAGGLYCLPACFLPSFPSNQRSSSLSTDSISPCEYPGSTTFHVSQCDQPDVTTLTSAWIRKVVQGEFLGAGEATL</sequence>
<dbReference type="AlphaFoldDB" id="A0A0C3K3A6"/>
<reference evidence="1 2" key="1">
    <citation type="submission" date="2014-04" db="EMBL/GenBank/DDBJ databases">
        <authorList>
            <consortium name="DOE Joint Genome Institute"/>
            <person name="Kuo A."/>
            <person name="Kohler A."/>
            <person name="Costa M.D."/>
            <person name="Nagy L.G."/>
            <person name="Floudas D."/>
            <person name="Copeland A."/>
            <person name="Barry K.W."/>
            <person name="Cichocki N."/>
            <person name="Veneault-Fourrey C."/>
            <person name="LaButti K."/>
            <person name="Lindquist E.A."/>
            <person name="Lipzen A."/>
            <person name="Lundell T."/>
            <person name="Morin E."/>
            <person name="Murat C."/>
            <person name="Sun H."/>
            <person name="Tunlid A."/>
            <person name="Henrissat B."/>
            <person name="Grigoriev I.V."/>
            <person name="Hibbett D.S."/>
            <person name="Martin F."/>
            <person name="Nordberg H.P."/>
            <person name="Cantor M.N."/>
            <person name="Hua S.X."/>
        </authorList>
    </citation>
    <scope>NUCLEOTIDE SEQUENCE [LARGE SCALE GENOMIC DNA]</scope>
    <source>
        <strain evidence="1 2">Marx 270</strain>
    </source>
</reference>
<protein>
    <submittedName>
        <fullName evidence="1">Uncharacterized protein</fullName>
    </submittedName>
</protein>
<organism evidence="1 2">
    <name type="scientific">Pisolithus tinctorius Marx 270</name>
    <dbReference type="NCBI Taxonomy" id="870435"/>
    <lineage>
        <taxon>Eukaryota</taxon>
        <taxon>Fungi</taxon>
        <taxon>Dikarya</taxon>
        <taxon>Basidiomycota</taxon>
        <taxon>Agaricomycotina</taxon>
        <taxon>Agaricomycetes</taxon>
        <taxon>Agaricomycetidae</taxon>
        <taxon>Boletales</taxon>
        <taxon>Sclerodermatineae</taxon>
        <taxon>Pisolithaceae</taxon>
        <taxon>Pisolithus</taxon>
    </lineage>
</organism>
<dbReference type="OrthoDB" id="194468at2759"/>
<evidence type="ECO:0000313" key="1">
    <source>
        <dbReference type="EMBL" id="KIO03997.1"/>
    </source>
</evidence>
<dbReference type="InParanoid" id="A0A0C3K3A6"/>
<keyword evidence="2" id="KW-1185">Reference proteome</keyword>
<evidence type="ECO:0000313" key="2">
    <source>
        <dbReference type="Proteomes" id="UP000054217"/>
    </source>
</evidence>
<dbReference type="Proteomes" id="UP000054217">
    <property type="component" value="Unassembled WGS sequence"/>
</dbReference>
<proteinExistence type="predicted"/>
<dbReference type="EMBL" id="KN831973">
    <property type="protein sequence ID" value="KIO03997.1"/>
    <property type="molecule type" value="Genomic_DNA"/>
</dbReference>
<reference evidence="2" key="2">
    <citation type="submission" date="2015-01" db="EMBL/GenBank/DDBJ databases">
        <title>Evolutionary Origins and Diversification of the Mycorrhizal Mutualists.</title>
        <authorList>
            <consortium name="DOE Joint Genome Institute"/>
            <consortium name="Mycorrhizal Genomics Consortium"/>
            <person name="Kohler A."/>
            <person name="Kuo A."/>
            <person name="Nagy L.G."/>
            <person name="Floudas D."/>
            <person name="Copeland A."/>
            <person name="Barry K.W."/>
            <person name="Cichocki N."/>
            <person name="Veneault-Fourrey C."/>
            <person name="LaButti K."/>
            <person name="Lindquist E.A."/>
            <person name="Lipzen A."/>
            <person name="Lundell T."/>
            <person name="Morin E."/>
            <person name="Murat C."/>
            <person name="Riley R."/>
            <person name="Ohm R."/>
            <person name="Sun H."/>
            <person name="Tunlid A."/>
            <person name="Henrissat B."/>
            <person name="Grigoriev I.V."/>
            <person name="Hibbett D.S."/>
            <person name="Martin F."/>
        </authorList>
    </citation>
    <scope>NUCLEOTIDE SEQUENCE [LARGE SCALE GENOMIC DNA]</scope>
    <source>
        <strain evidence="2">Marx 270</strain>
    </source>
</reference>
<name>A0A0C3K3A6_PISTI</name>
<gene>
    <name evidence="1" type="ORF">M404DRAFT_1000831</name>
</gene>
<accession>A0A0C3K3A6</accession>